<comment type="caution">
    <text evidence="4">The sequence shown here is derived from an EMBL/GenBank/DDBJ whole genome shotgun (WGS) entry which is preliminary data.</text>
</comment>
<dbReference type="Pfam" id="PF17482">
    <property type="entry name" value="Phage_sheath_1C"/>
    <property type="match status" value="1"/>
</dbReference>
<protein>
    <submittedName>
        <fullName evidence="4">Phage tail protein</fullName>
    </submittedName>
</protein>
<proteinExistence type="inferred from homology"/>
<reference evidence="4" key="1">
    <citation type="journal article" date="2018" name="Genome Biol.">
        <title>SKESA: strategic k-mer extension for scrupulous assemblies.</title>
        <authorList>
            <person name="Souvorov A."/>
            <person name="Agarwala R."/>
            <person name="Lipman D.J."/>
        </authorList>
    </citation>
    <scope>NUCLEOTIDE SEQUENCE</scope>
    <source>
        <strain evidence="4">R404</strain>
    </source>
</reference>
<dbReference type="InterPro" id="IPR007067">
    <property type="entry name" value="Tail_sheath"/>
</dbReference>
<comment type="similarity">
    <text evidence="1">Belongs to the myoviridae tail sheath protein family.</text>
</comment>
<feature type="domain" description="Tail sheath protein C-terminal" evidence="3">
    <location>
        <begin position="380"/>
        <end position="492"/>
    </location>
</feature>
<evidence type="ECO:0000313" key="4">
    <source>
        <dbReference type="EMBL" id="HAT1683164.1"/>
    </source>
</evidence>
<feature type="domain" description="Tail sheath protein subtilisin-like" evidence="2">
    <location>
        <begin position="216"/>
        <end position="371"/>
    </location>
</feature>
<reference evidence="4" key="2">
    <citation type="submission" date="2020-11" db="EMBL/GenBank/DDBJ databases">
        <authorList>
            <consortium name="NCBI Pathogen Detection Project"/>
        </authorList>
    </citation>
    <scope>NUCLEOTIDE SEQUENCE</scope>
    <source>
        <strain evidence="4">R404</strain>
    </source>
</reference>
<accession>A0AAN5RF68</accession>
<dbReference type="InterPro" id="IPR020287">
    <property type="entry name" value="Tail_sheath_C"/>
</dbReference>
<organism evidence="4 5">
    <name type="scientific">Klebsiella oxytoca</name>
    <dbReference type="NCBI Taxonomy" id="571"/>
    <lineage>
        <taxon>Bacteria</taxon>
        <taxon>Pseudomonadati</taxon>
        <taxon>Pseudomonadota</taxon>
        <taxon>Gammaproteobacteria</taxon>
        <taxon>Enterobacterales</taxon>
        <taxon>Enterobacteriaceae</taxon>
        <taxon>Klebsiella/Raoultella group</taxon>
        <taxon>Klebsiella</taxon>
    </lineage>
</organism>
<evidence type="ECO:0000259" key="2">
    <source>
        <dbReference type="Pfam" id="PF04984"/>
    </source>
</evidence>
<evidence type="ECO:0000313" key="5">
    <source>
        <dbReference type="Proteomes" id="UP000856143"/>
    </source>
</evidence>
<dbReference type="InterPro" id="IPR035089">
    <property type="entry name" value="Phage_sheath_subtilisin"/>
</dbReference>
<gene>
    <name evidence="4" type="ORF">I8Y21_003888</name>
</gene>
<evidence type="ECO:0000259" key="3">
    <source>
        <dbReference type="Pfam" id="PF17482"/>
    </source>
</evidence>
<dbReference type="Proteomes" id="UP000856143">
    <property type="component" value="Unassembled WGS sequence"/>
</dbReference>
<dbReference type="Pfam" id="PF04984">
    <property type="entry name" value="Phage_sheath_1"/>
    <property type="match status" value="1"/>
</dbReference>
<dbReference type="AlphaFoldDB" id="A0AAN5RF68"/>
<evidence type="ECO:0000256" key="1">
    <source>
        <dbReference type="ARBA" id="ARBA00008005"/>
    </source>
</evidence>
<dbReference type="EMBL" id="DACSEO010000054">
    <property type="protein sequence ID" value="HAT1683164.1"/>
    <property type="molecule type" value="Genomic_DNA"/>
</dbReference>
<dbReference type="PIRSF" id="PIRSF007349">
    <property type="entry name" value="Tsp_L"/>
    <property type="match status" value="1"/>
</dbReference>
<name>A0AAN5RF68_KLEOX</name>
<sequence>MNFQNIPNNLSVPLFFGEFDNSQANTATTVQRTLIMGMVTTAGTVAGDGASVPVPVSSAAQAALLAGAGSELHLMAQAYFQNDISGSVYLLPLSDAGDGMTAAGGKVTVTAAPTATGVISLYIAGIRLQVMVMKGEPVATVAKALSDAINAAPALPVTATVAEAVVTLTARNKGLTGNDIDLRLNWLGVPGGESTPEGLALTLTAMSGGQGTPPVGTALAQVGDTGFDFIVSPYTDTASLDAVKAFLSDKTGRWSYASQLYGHAFGALKGTYGSLTAAGEARNDQHASLLGVNNSPSPACVWAAAVTGAVAGSLRNDPGRPLQTLAVAGVLAPPSASRFMLTERNNLLHSGISTFTVADDGTAQVENLITTYQKNGYGNPDNSYLQVETLFTLMFVMRYLRTQITSKFARMKLSRDGTRFAPGIAVVTPSVIRAELIAQYHYLEYNGYVQDAAAFAKGLQVQQDSSNPNRVNVLWTGTLINQLRILALINQFRLMAAQEG</sequence>